<dbReference type="Proteomes" id="UP000598997">
    <property type="component" value="Unassembled WGS sequence"/>
</dbReference>
<dbReference type="OrthoDB" id="7391097at2"/>
<name>A0A917DI38_9SPHN</name>
<keyword evidence="2" id="KW-1185">Reference proteome</keyword>
<organism evidence="1 2">
    <name type="scientific">Croceicoccus pelagius</name>
    <dbReference type="NCBI Taxonomy" id="1703341"/>
    <lineage>
        <taxon>Bacteria</taxon>
        <taxon>Pseudomonadati</taxon>
        <taxon>Pseudomonadota</taxon>
        <taxon>Alphaproteobacteria</taxon>
        <taxon>Sphingomonadales</taxon>
        <taxon>Erythrobacteraceae</taxon>
        <taxon>Croceicoccus</taxon>
    </lineage>
</organism>
<comment type="caution">
    <text evidence="1">The sequence shown here is derived from an EMBL/GenBank/DDBJ whole genome shotgun (WGS) entry which is preliminary data.</text>
</comment>
<accession>A0A917DI38</accession>
<proteinExistence type="predicted"/>
<evidence type="ECO:0000313" key="1">
    <source>
        <dbReference type="EMBL" id="GGD39706.1"/>
    </source>
</evidence>
<sequence>MSDPVGIRAWQRLDARTTTSGALCAADIAALADMGVRRVVNLAMPDHPEILPDEADLCARHGIGLTAIPIPFDCPTEEHYQRFRAAISGDDPVHVHCVLNWRVSALFYRSNVENGMARDRALALLVRQWDPRTSDNSAAPAWASFIGL</sequence>
<dbReference type="Gene3D" id="3.90.190.10">
    <property type="entry name" value="Protein tyrosine phosphatase superfamily"/>
    <property type="match status" value="1"/>
</dbReference>
<gene>
    <name evidence="1" type="ORF">GCM10010989_12320</name>
</gene>
<dbReference type="InterPro" id="IPR029021">
    <property type="entry name" value="Prot-tyrosine_phosphatase-like"/>
</dbReference>
<evidence type="ECO:0008006" key="3">
    <source>
        <dbReference type="Google" id="ProtNLM"/>
    </source>
</evidence>
<reference evidence="1 2" key="1">
    <citation type="journal article" date="2014" name="Int. J. Syst. Evol. Microbiol.">
        <title>Complete genome sequence of Corynebacterium casei LMG S-19264T (=DSM 44701T), isolated from a smear-ripened cheese.</title>
        <authorList>
            <consortium name="US DOE Joint Genome Institute (JGI-PGF)"/>
            <person name="Walter F."/>
            <person name="Albersmeier A."/>
            <person name="Kalinowski J."/>
            <person name="Ruckert C."/>
        </authorList>
    </citation>
    <scope>NUCLEOTIDE SEQUENCE [LARGE SCALE GENOMIC DNA]</scope>
    <source>
        <strain evidence="1 2">CGMCC 1.15358</strain>
    </source>
</reference>
<dbReference type="AlphaFoldDB" id="A0A917DI38"/>
<dbReference type="RefSeq" id="WP_066763353.1">
    <property type="nucleotide sequence ID" value="NZ_BMIO01000003.1"/>
</dbReference>
<dbReference type="EMBL" id="BMIO01000003">
    <property type="protein sequence ID" value="GGD39706.1"/>
    <property type="molecule type" value="Genomic_DNA"/>
</dbReference>
<evidence type="ECO:0000313" key="2">
    <source>
        <dbReference type="Proteomes" id="UP000598997"/>
    </source>
</evidence>
<protein>
    <recommendedName>
        <fullName evidence="3">Phosphatase</fullName>
    </recommendedName>
</protein>
<dbReference type="SUPFAM" id="SSF52799">
    <property type="entry name" value="(Phosphotyrosine protein) phosphatases II"/>
    <property type="match status" value="1"/>
</dbReference>